<sequence length="68" mass="7478">MSTAPGVHDFHAREGEVRFEVDSEHVEALVSRLAALGVQSLVAHPPTLEQILLRHYDDVLHAPETPDA</sequence>
<evidence type="ECO:0000313" key="2">
    <source>
        <dbReference type="Proteomes" id="UP000567922"/>
    </source>
</evidence>
<organism evidence="1 2">
    <name type="scientific">Hoyosella altamirensis</name>
    <dbReference type="NCBI Taxonomy" id="616997"/>
    <lineage>
        <taxon>Bacteria</taxon>
        <taxon>Bacillati</taxon>
        <taxon>Actinomycetota</taxon>
        <taxon>Actinomycetes</taxon>
        <taxon>Mycobacteriales</taxon>
        <taxon>Hoyosellaceae</taxon>
        <taxon>Hoyosella</taxon>
    </lineage>
</organism>
<accession>A0A839RU65</accession>
<dbReference type="Proteomes" id="UP000567922">
    <property type="component" value="Unassembled WGS sequence"/>
</dbReference>
<comment type="caution">
    <text evidence="1">The sequence shown here is derived from an EMBL/GenBank/DDBJ whole genome shotgun (WGS) entry which is preliminary data.</text>
</comment>
<reference evidence="1 2" key="1">
    <citation type="submission" date="2020-08" db="EMBL/GenBank/DDBJ databases">
        <title>Sequencing the genomes of 1000 actinobacteria strains.</title>
        <authorList>
            <person name="Klenk H.-P."/>
        </authorList>
    </citation>
    <scope>NUCLEOTIDE SEQUENCE [LARGE SCALE GENOMIC DNA]</scope>
    <source>
        <strain evidence="1 2">DSM 45258</strain>
    </source>
</reference>
<keyword evidence="1" id="KW-0436">Ligase</keyword>
<protein>
    <submittedName>
        <fullName evidence="1">Seryl-tRNA synthetase</fullName>
    </submittedName>
</protein>
<name>A0A839RU65_9ACTN</name>
<evidence type="ECO:0000313" key="1">
    <source>
        <dbReference type="EMBL" id="MBB3039758.1"/>
    </source>
</evidence>
<gene>
    <name evidence="1" type="ORF">FHU29_004246</name>
</gene>
<keyword evidence="1" id="KW-0030">Aminoacyl-tRNA synthetase</keyword>
<dbReference type="GO" id="GO:0004812">
    <property type="term" value="F:aminoacyl-tRNA ligase activity"/>
    <property type="evidence" value="ECO:0007669"/>
    <property type="project" value="UniProtKB-KW"/>
</dbReference>
<keyword evidence="2" id="KW-1185">Reference proteome</keyword>
<dbReference type="EMBL" id="JACHWS010000004">
    <property type="protein sequence ID" value="MBB3039758.1"/>
    <property type="molecule type" value="Genomic_DNA"/>
</dbReference>
<proteinExistence type="predicted"/>
<dbReference type="RefSeq" id="WP_064442447.1">
    <property type="nucleotide sequence ID" value="NZ_BDDI01000026.1"/>
</dbReference>
<dbReference type="AlphaFoldDB" id="A0A839RU65"/>